<evidence type="ECO:0000256" key="1">
    <source>
        <dbReference type="ARBA" id="ARBA00004651"/>
    </source>
</evidence>
<evidence type="ECO:0000256" key="7">
    <source>
        <dbReference type="SAM" id="Phobius"/>
    </source>
</evidence>
<feature type="transmembrane region" description="Helical" evidence="7">
    <location>
        <begin position="37"/>
        <end position="54"/>
    </location>
</feature>
<feature type="transmembrane region" description="Helical" evidence="7">
    <location>
        <begin position="156"/>
        <end position="180"/>
    </location>
</feature>
<evidence type="ECO:0000313" key="9">
    <source>
        <dbReference type="Proteomes" id="UP001235343"/>
    </source>
</evidence>
<feature type="transmembrane region" description="Helical" evidence="7">
    <location>
        <begin position="226"/>
        <end position="245"/>
    </location>
</feature>
<feature type="transmembrane region" description="Helical" evidence="7">
    <location>
        <begin position="95"/>
        <end position="117"/>
    </location>
</feature>
<feature type="transmembrane region" description="Helical" evidence="7">
    <location>
        <begin position="12"/>
        <end position="31"/>
    </location>
</feature>
<dbReference type="PANTHER" id="PTHR30106:SF2">
    <property type="entry name" value="UPF0324 INNER MEMBRANE PROTEIN YEIH"/>
    <property type="match status" value="1"/>
</dbReference>
<accession>A0ABT7L9Z6</accession>
<comment type="similarity">
    <text evidence="2">Belongs to the UPF0324 family.</text>
</comment>
<feature type="transmembrane region" description="Helical" evidence="7">
    <location>
        <begin position="317"/>
        <end position="339"/>
    </location>
</feature>
<dbReference type="InterPro" id="IPR018383">
    <property type="entry name" value="UPF0324_pro"/>
</dbReference>
<dbReference type="Pfam" id="PF03601">
    <property type="entry name" value="Cons_hypoth698"/>
    <property type="match status" value="1"/>
</dbReference>
<dbReference type="PANTHER" id="PTHR30106">
    <property type="entry name" value="INNER MEMBRANE PROTEIN YEIH-RELATED"/>
    <property type="match status" value="1"/>
</dbReference>
<keyword evidence="6 7" id="KW-0472">Membrane</keyword>
<feature type="transmembrane region" description="Helical" evidence="7">
    <location>
        <begin position="257"/>
        <end position="279"/>
    </location>
</feature>
<evidence type="ECO:0000313" key="8">
    <source>
        <dbReference type="EMBL" id="MDL4842698.1"/>
    </source>
</evidence>
<feature type="transmembrane region" description="Helical" evidence="7">
    <location>
        <begin position="129"/>
        <end position="150"/>
    </location>
</feature>
<dbReference type="EMBL" id="JASTZU010000062">
    <property type="protein sequence ID" value="MDL4842698.1"/>
    <property type="molecule type" value="Genomic_DNA"/>
</dbReference>
<evidence type="ECO:0000256" key="4">
    <source>
        <dbReference type="ARBA" id="ARBA00022692"/>
    </source>
</evidence>
<feature type="transmembrane region" description="Helical" evidence="7">
    <location>
        <begin position="74"/>
        <end position="89"/>
    </location>
</feature>
<dbReference type="Proteomes" id="UP001235343">
    <property type="component" value="Unassembled WGS sequence"/>
</dbReference>
<keyword evidence="3" id="KW-1003">Cell membrane</keyword>
<proteinExistence type="inferred from homology"/>
<sequence>MVKTNKNSKVKESGYVKGVLLTLFIAIIAGMIAKLPIFSMMGVMIISIILGIGWKRIVNLSLESKKGINFSSKILLRVGIILMGLRLNLDQIMSAGSSIVFIDIAVVSFTIIVMLFLGKWFSLNDKFSALLAVGTAICGAAAIVAVAPLIKAKEEHIAISVAFIAILGTVGTVFYSILFVLFDLHSYAYGILVGSTLHELAHVVAASLPGGDTSSEIAILVKMGRVALLIPVAIILGSMFTFTGQGKKRSKLAVKNLPVPWFVIGFLVMSIINSTGIVPKGITDLLISVSILFLSMAMAGLGLSINFKDFKKVGMKAVIVGVLGSILLALFGGLLLFLFQVV</sequence>
<reference evidence="8 9" key="1">
    <citation type="submission" date="2023-06" db="EMBL/GenBank/DDBJ databases">
        <title>Aquibacillus rhizosphaerae LR5S19.</title>
        <authorList>
            <person name="Sun J.-Q."/>
        </authorList>
    </citation>
    <scope>NUCLEOTIDE SEQUENCE [LARGE SCALE GENOMIC DNA]</scope>
    <source>
        <strain evidence="8 9">LR5S19</strain>
    </source>
</reference>
<evidence type="ECO:0000256" key="3">
    <source>
        <dbReference type="ARBA" id="ARBA00022475"/>
    </source>
</evidence>
<keyword evidence="9" id="KW-1185">Reference proteome</keyword>
<evidence type="ECO:0000256" key="5">
    <source>
        <dbReference type="ARBA" id="ARBA00022989"/>
    </source>
</evidence>
<gene>
    <name evidence="8" type="ORF">QQS35_19885</name>
</gene>
<keyword evidence="5 7" id="KW-1133">Transmembrane helix</keyword>
<organism evidence="8 9">
    <name type="scientific">Aquibacillus rhizosphaerae</name>
    <dbReference type="NCBI Taxonomy" id="3051431"/>
    <lineage>
        <taxon>Bacteria</taxon>
        <taxon>Bacillati</taxon>
        <taxon>Bacillota</taxon>
        <taxon>Bacilli</taxon>
        <taxon>Bacillales</taxon>
        <taxon>Bacillaceae</taxon>
        <taxon>Aquibacillus</taxon>
    </lineage>
</organism>
<name>A0ABT7L9Z6_9BACI</name>
<evidence type="ECO:0000256" key="2">
    <source>
        <dbReference type="ARBA" id="ARBA00007977"/>
    </source>
</evidence>
<keyword evidence="4 7" id="KW-0812">Transmembrane</keyword>
<protein>
    <submittedName>
        <fullName evidence="8">Sulfate exporter family transporter</fullName>
    </submittedName>
</protein>
<feature type="transmembrane region" description="Helical" evidence="7">
    <location>
        <begin position="285"/>
        <end position="305"/>
    </location>
</feature>
<comment type="caution">
    <text evidence="8">The sequence shown here is derived from an EMBL/GenBank/DDBJ whole genome shotgun (WGS) entry which is preliminary data.</text>
</comment>
<evidence type="ECO:0000256" key="6">
    <source>
        <dbReference type="ARBA" id="ARBA00023136"/>
    </source>
</evidence>
<comment type="subcellular location">
    <subcellularLocation>
        <location evidence="1">Cell membrane</location>
        <topology evidence="1">Multi-pass membrane protein</topology>
    </subcellularLocation>
</comment>